<dbReference type="Proteomes" id="UP000245647">
    <property type="component" value="Unassembled WGS sequence"/>
</dbReference>
<organism evidence="2 3">
    <name type="scientific">Pararcticibacter amylolyticus</name>
    <dbReference type="NCBI Taxonomy" id="2173175"/>
    <lineage>
        <taxon>Bacteria</taxon>
        <taxon>Pseudomonadati</taxon>
        <taxon>Bacteroidota</taxon>
        <taxon>Sphingobacteriia</taxon>
        <taxon>Sphingobacteriales</taxon>
        <taxon>Sphingobacteriaceae</taxon>
        <taxon>Pararcticibacter</taxon>
    </lineage>
</organism>
<feature type="chain" id="PRO_5015620320" description="Lipoprotein" evidence="1">
    <location>
        <begin position="23"/>
        <end position="197"/>
    </location>
</feature>
<dbReference type="EMBL" id="QEAS01000001">
    <property type="protein sequence ID" value="PWG82384.1"/>
    <property type="molecule type" value="Genomic_DNA"/>
</dbReference>
<keyword evidence="3" id="KW-1185">Reference proteome</keyword>
<comment type="caution">
    <text evidence="2">The sequence shown here is derived from an EMBL/GenBank/DDBJ whole genome shotgun (WGS) entry which is preliminary data.</text>
</comment>
<evidence type="ECO:0000256" key="1">
    <source>
        <dbReference type="SAM" id="SignalP"/>
    </source>
</evidence>
<proteinExistence type="predicted"/>
<feature type="signal peptide" evidence="1">
    <location>
        <begin position="1"/>
        <end position="22"/>
    </location>
</feature>
<dbReference type="OrthoDB" id="790967at2"/>
<evidence type="ECO:0000313" key="3">
    <source>
        <dbReference type="Proteomes" id="UP000245647"/>
    </source>
</evidence>
<evidence type="ECO:0008006" key="4">
    <source>
        <dbReference type="Google" id="ProtNLM"/>
    </source>
</evidence>
<protein>
    <recommendedName>
        <fullName evidence="4">Lipoprotein</fullName>
    </recommendedName>
</protein>
<dbReference type="AlphaFoldDB" id="A0A2U2PM69"/>
<keyword evidence="1" id="KW-0732">Signal</keyword>
<accession>A0A2U2PM69</accession>
<evidence type="ECO:0000313" key="2">
    <source>
        <dbReference type="EMBL" id="PWG82384.1"/>
    </source>
</evidence>
<name>A0A2U2PM69_9SPHI</name>
<gene>
    <name evidence="2" type="ORF">DDR33_00490</name>
</gene>
<sequence length="197" mass="22356">MKGLYITSLLIAFFLSSGCGHSGGGGSADDTVAALKKQKNKTDLLITDKSLEVYAKVKGAKEPLKVENKRYPRDIETTYNLLRDSKGRVLYIAEMPFSETSDWFIAYKSYFDTTGTLYSFQRINNFLNNGCTRGAAMENMVKYYDASFKVQDSTYTLTDTYKKPLEKGACKFPYNFPYQVFRTVKEYKESRGVPLSN</sequence>
<dbReference type="RefSeq" id="WP_109413803.1">
    <property type="nucleotide sequence ID" value="NZ_QEAS01000001.1"/>
</dbReference>
<reference evidence="2 3" key="1">
    <citation type="submission" date="2018-04" db="EMBL/GenBank/DDBJ databases">
        <title>Pedobacter chongqingensis sp. nov., isolated from a rottenly hemp rope.</title>
        <authorList>
            <person name="Cai Y."/>
        </authorList>
    </citation>
    <scope>NUCLEOTIDE SEQUENCE [LARGE SCALE GENOMIC DNA]</scope>
    <source>
        <strain evidence="2 3">FJ4-8</strain>
    </source>
</reference>
<dbReference type="PROSITE" id="PS51257">
    <property type="entry name" value="PROKAR_LIPOPROTEIN"/>
    <property type="match status" value="1"/>
</dbReference>